<dbReference type="InterPro" id="IPR051976">
    <property type="entry name" value="Synaptopodin_domain"/>
</dbReference>
<dbReference type="GO" id="GO:0032233">
    <property type="term" value="P:positive regulation of actin filament bundle assembly"/>
    <property type="evidence" value="ECO:0007669"/>
    <property type="project" value="TreeGrafter"/>
</dbReference>
<dbReference type="AlphaFoldDB" id="A0A2T7Q1A5"/>
<feature type="compositionally biased region" description="Polar residues" evidence="5">
    <location>
        <begin position="316"/>
        <end position="325"/>
    </location>
</feature>
<evidence type="ECO:0000256" key="1">
    <source>
        <dbReference type="ARBA" id="ARBA00004496"/>
    </source>
</evidence>
<feature type="domain" description="PDZ" evidence="6">
    <location>
        <begin position="6"/>
        <end position="86"/>
    </location>
</feature>
<feature type="compositionally biased region" description="Low complexity" evidence="5">
    <location>
        <begin position="360"/>
        <end position="386"/>
    </location>
</feature>
<keyword evidence="8" id="KW-1185">Reference proteome</keyword>
<protein>
    <recommendedName>
        <fullName evidence="6">PDZ domain-containing protein</fullName>
    </recommendedName>
</protein>
<dbReference type="Gene3D" id="2.30.42.10">
    <property type="match status" value="1"/>
</dbReference>
<gene>
    <name evidence="7" type="ORF">C0Q70_02084</name>
</gene>
<dbReference type="EMBL" id="PZQS01000001">
    <property type="protein sequence ID" value="PVD39453.1"/>
    <property type="molecule type" value="Genomic_DNA"/>
</dbReference>
<feature type="compositionally biased region" description="Pro residues" evidence="5">
    <location>
        <begin position="274"/>
        <end position="289"/>
    </location>
</feature>
<proteinExistence type="inferred from homology"/>
<sequence>MVSGDNVTVTLTGGAPWGFRLTGGGALPLEISKIRKKSQAHAQGLREGDAVVSINGIPVHDRTHDQALDLIDHAGDTLTLQIYRSDDLGQLLASNKPAPTLAPFLPPGTVKERSPTMTSSASSVATYDDGSTQRRVTQDIFVEQDVGLRKQTFVRREETTSVSTTTSGGGEIKVVDGEVIIPVDTIITCDSFNGGMSVETSSTTQRKTSEAVIQLQRPGATTLATTSPRPSPAVSPKPEPVKSSSPLVVPKPTFKAVAPKTPPPVAPKPSVAPQVPPKPSFKAAPPPGAPVFSPGKFQVSAAAMFTPSTQTPYLQVEQQQQSSLPTVHRQVYSPSVPKPYSPSGQRPYSPAGQPSPAPFSPLSVSSPLSPATPSQSFSPSSLGSGPMFNVRNNLGKGKTLWQPNMWLPGQEPNQQQSQPKNQQQQQQQQQQRDRPSENVEVPPRMSVKERQQMLLNQTAVNKHSLSARQMEPAIFQLQSPPEDEPFINSHILHVFGPPVEITPWGPRRDSAGEELALVRTDSVESVPSSPGSSLIRRKKKLYSDSAFYEDPEHKYPTIQEQMKLCRIISQSLTSAANRKARGAKMFARRKRKSSRWVHEGHSEWSSSAGDVANLDELDSELSPDEGGNKVLFTFRIPSVKHRVSSPESNTKMSLKKDEFERLRLQAAKCDHTAVSPGTCFDIAADLKASKGRAGRLFERRKNRADKFIIDETNARSPGPRTPRLEDLLKTPLKSQLSPWEAAQSDDAGRVDAAFDHLTDVERMQKLNQMLKYKPPKAAVPDLAPTPYTGPHTDLRSDTQPHLLRDVTSTEWQGVGRVEPTAALVTVDREEWKVAALVEMLGVAVSAAAASSHVVSQPATRPASAILDPKAQGPKVQFGDYNPRPKAWQGGQPQGNSFSCPPSMSTSWASSDFEAAAQSPQTDLYSPDLLPATDL</sequence>
<comment type="caution">
    <text evidence="7">The sequence shown here is derived from an EMBL/GenBank/DDBJ whole genome shotgun (WGS) entry which is preliminary data.</text>
</comment>
<dbReference type="GO" id="GO:0015629">
    <property type="term" value="C:actin cytoskeleton"/>
    <property type="evidence" value="ECO:0007669"/>
    <property type="project" value="TreeGrafter"/>
</dbReference>
<evidence type="ECO:0000259" key="6">
    <source>
        <dbReference type="PROSITE" id="PS50106"/>
    </source>
</evidence>
<dbReference type="OrthoDB" id="445995at2759"/>
<comment type="similarity">
    <text evidence="4">Belongs to the synaptopodin family.</text>
</comment>
<evidence type="ECO:0000256" key="3">
    <source>
        <dbReference type="ARBA" id="ARBA00022553"/>
    </source>
</evidence>
<dbReference type="Pfam" id="PF00595">
    <property type="entry name" value="PDZ"/>
    <property type="match status" value="1"/>
</dbReference>
<feature type="compositionally biased region" description="Pro residues" evidence="5">
    <location>
        <begin position="229"/>
        <end position="238"/>
    </location>
</feature>
<reference evidence="7 8" key="1">
    <citation type="submission" date="2018-04" db="EMBL/GenBank/DDBJ databases">
        <title>The genome of golden apple snail Pomacea canaliculata provides insight into stress tolerance and invasive adaptation.</title>
        <authorList>
            <person name="Liu C."/>
            <person name="Liu B."/>
            <person name="Ren Y."/>
            <person name="Zhang Y."/>
            <person name="Wang H."/>
            <person name="Li S."/>
            <person name="Jiang F."/>
            <person name="Yin L."/>
            <person name="Zhang G."/>
            <person name="Qian W."/>
            <person name="Fan W."/>
        </authorList>
    </citation>
    <scope>NUCLEOTIDE SEQUENCE [LARGE SCALE GENOMIC DNA]</scope>
    <source>
        <strain evidence="7">SZHN2017</strain>
        <tissue evidence="7">Muscle</tissue>
    </source>
</reference>
<name>A0A2T7Q1A5_POMCA</name>
<comment type="subcellular location">
    <subcellularLocation>
        <location evidence="1">Cytoplasm</location>
    </subcellularLocation>
</comment>
<dbReference type="PANTHER" id="PTHR24217:SF0">
    <property type="entry name" value="PDZ DOMAIN-CONTAINING PROTEIN"/>
    <property type="match status" value="1"/>
</dbReference>
<dbReference type="SUPFAM" id="SSF50156">
    <property type="entry name" value="PDZ domain-like"/>
    <property type="match status" value="1"/>
</dbReference>
<evidence type="ECO:0000256" key="2">
    <source>
        <dbReference type="ARBA" id="ARBA00022490"/>
    </source>
</evidence>
<feature type="compositionally biased region" description="Low complexity" evidence="5">
    <location>
        <begin position="410"/>
        <end position="430"/>
    </location>
</feature>
<feature type="compositionally biased region" description="Polar residues" evidence="5">
    <location>
        <begin position="115"/>
        <end position="130"/>
    </location>
</feature>
<feature type="region of interest" description="Disordered" evidence="5">
    <location>
        <begin position="103"/>
        <end position="130"/>
    </location>
</feature>
<evidence type="ECO:0000256" key="5">
    <source>
        <dbReference type="SAM" id="MobiDB-lite"/>
    </source>
</evidence>
<keyword evidence="3" id="KW-0597">Phosphoprotein</keyword>
<feature type="region of interest" description="Disordered" evidence="5">
    <location>
        <begin position="852"/>
        <end position="934"/>
    </location>
</feature>
<dbReference type="Proteomes" id="UP000245119">
    <property type="component" value="Linkage Group LG1"/>
</dbReference>
<accession>A0A2T7Q1A5</accession>
<dbReference type="SMART" id="SM00228">
    <property type="entry name" value="PDZ"/>
    <property type="match status" value="1"/>
</dbReference>
<feature type="compositionally biased region" description="Polar residues" evidence="5">
    <location>
        <begin position="893"/>
        <end position="909"/>
    </location>
</feature>
<dbReference type="InterPro" id="IPR001478">
    <property type="entry name" value="PDZ"/>
</dbReference>
<dbReference type="GO" id="GO:0003779">
    <property type="term" value="F:actin binding"/>
    <property type="evidence" value="ECO:0007669"/>
    <property type="project" value="TreeGrafter"/>
</dbReference>
<keyword evidence="2" id="KW-0963">Cytoplasm</keyword>
<feature type="region of interest" description="Disordered" evidence="5">
    <location>
        <begin position="316"/>
        <end position="445"/>
    </location>
</feature>
<dbReference type="PROSITE" id="PS50106">
    <property type="entry name" value="PDZ"/>
    <property type="match status" value="1"/>
</dbReference>
<dbReference type="PANTHER" id="PTHR24217">
    <property type="entry name" value="PUTATIVE-RELATED"/>
    <property type="match status" value="1"/>
</dbReference>
<evidence type="ECO:0000313" key="8">
    <source>
        <dbReference type="Proteomes" id="UP000245119"/>
    </source>
</evidence>
<organism evidence="7 8">
    <name type="scientific">Pomacea canaliculata</name>
    <name type="common">Golden apple snail</name>
    <dbReference type="NCBI Taxonomy" id="400727"/>
    <lineage>
        <taxon>Eukaryota</taxon>
        <taxon>Metazoa</taxon>
        <taxon>Spiralia</taxon>
        <taxon>Lophotrochozoa</taxon>
        <taxon>Mollusca</taxon>
        <taxon>Gastropoda</taxon>
        <taxon>Caenogastropoda</taxon>
        <taxon>Architaenioglossa</taxon>
        <taxon>Ampullarioidea</taxon>
        <taxon>Ampullariidae</taxon>
        <taxon>Pomacea</taxon>
    </lineage>
</organism>
<feature type="region of interest" description="Disordered" evidence="5">
    <location>
        <begin position="192"/>
        <end position="289"/>
    </location>
</feature>
<dbReference type="CDD" id="cd10820">
    <property type="entry name" value="PDZ_SYNPO2-like"/>
    <property type="match status" value="1"/>
</dbReference>
<dbReference type="GO" id="GO:0030018">
    <property type="term" value="C:Z disc"/>
    <property type="evidence" value="ECO:0007669"/>
    <property type="project" value="TreeGrafter"/>
</dbReference>
<evidence type="ECO:0000313" key="7">
    <source>
        <dbReference type="EMBL" id="PVD39453.1"/>
    </source>
</evidence>
<feature type="compositionally biased region" description="Low complexity" evidence="5">
    <location>
        <begin position="239"/>
        <end position="259"/>
    </location>
</feature>
<evidence type="ECO:0000256" key="4">
    <source>
        <dbReference type="ARBA" id="ARBA00038161"/>
    </source>
</evidence>
<dbReference type="InterPro" id="IPR036034">
    <property type="entry name" value="PDZ_sf"/>
</dbReference>
<dbReference type="GO" id="GO:0005634">
    <property type="term" value="C:nucleus"/>
    <property type="evidence" value="ECO:0007669"/>
    <property type="project" value="TreeGrafter"/>
</dbReference>